<evidence type="ECO:0000313" key="11">
    <source>
        <dbReference type="Proteomes" id="UP000001784"/>
    </source>
</evidence>
<evidence type="ECO:0000256" key="6">
    <source>
        <dbReference type="RuleBase" id="RU004355"/>
    </source>
</evidence>
<dbReference type="GO" id="GO:0005737">
    <property type="term" value="C:cytoplasm"/>
    <property type="evidence" value="ECO:0007669"/>
    <property type="project" value="UniProtKB-SubCell"/>
</dbReference>
<keyword evidence="11" id="KW-1185">Reference proteome</keyword>
<dbReference type="Proteomes" id="UP000001784">
    <property type="component" value="Chromosome"/>
</dbReference>
<proteinExistence type="inferred from homology"/>
<dbReference type="InterPro" id="IPR020579">
    <property type="entry name" value="Exonuc_VII_lsu_C"/>
</dbReference>
<dbReference type="FunCoup" id="A0LI54">
    <property type="interactions" value="289"/>
</dbReference>
<dbReference type="GO" id="GO:0008855">
    <property type="term" value="F:exodeoxyribonuclease VII activity"/>
    <property type="evidence" value="ECO:0007669"/>
    <property type="project" value="UniProtKB-UniRule"/>
</dbReference>
<dbReference type="HOGENOM" id="CLU_023625_3_1_7"/>
<evidence type="ECO:0000256" key="3">
    <source>
        <dbReference type="ARBA" id="ARBA00022801"/>
    </source>
</evidence>
<dbReference type="EMBL" id="CP000478">
    <property type="protein sequence ID" value="ABK17106.1"/>
    <property type="molecule type" value="Genomic_DNA"/>
</dbReference>
<reference evidence="10 11" key="1">
    <citation type="submission" date="2006-10" db="EMBL/GenBank/DDBJ databases">
        <title>Complete sequence of Syntrophobacter fumaroxidans MPOB.</title>
        <authorList>
            <consortium name="US DOE Joint Genome Institute"/>
            <person name="Copeland A."/>
            <person name="Lucas S."/>
            <person name="Lapidus A."/>
            <person name="Barry K."/>
            <person name="Detter J.C."/>
            <person name="Glavina del Rio T."/>
            <person name="Hammon N."/>
            <person name="Israni S."/>
            <person name="Pitluck S."/>
            <person name="Goltsman E.G."/>
            <person name="Martinez M."/>
            <person name="Schmutz J."/>
            <person name="Larimer F."/>
            <person name="Land M."/>
            <person name="Hauser L."/>
            <person name="Kyrpides N."/>
            <person name="Kim E."/>
            <person name="Boone D.R."/>
            <person name="Brockman F."/>
            <person name="Culley D."/>
            <person name="Ferry J."/>
            <person name="Gunsalus R."/>
            <person name="McInerney M.J."/>
            <person name="Morrison M."/>
            <person name="Plugge C."/>
            <person name="Rohlin L."/>
            <person name="Scholten J."/>
            <person name="Sieber J."/>
            <person name="Stams A.J.M."/>
            <person name="Worm P."/>
            <person name="Henstra A.M."/>
            <person name="Richardson P."/>
        </authorList>
    </citation>
    <scope>NUCLEOTIDE SEQUENCE [LARGE SCALE GENOMIC DNA]</scope>
    <source>
        <strain evidence="11">DSM 10017 / MPOB</strain>
    </source>
</reference>
<accession>A0LI54</accession>
<feature type="domain" description="OB-fold nucleic acid binding" evidence="9">
    <location>
        <begin position="37"/>
        <end position="129"/>
    </location>
</feature>
<evidence type="ECO:0000313" key="10">
    <source>
        <dbReference type="EMBL" id="ABK17106.1"/>
    </source>
</evidence>
<dbReference type="InParanoid" id="A0LI54"/>
<dbReference type="PANTHER" id="PTHR30008:SF0">
    <property type="entry name" value="EXODEOXYRIBONUCLEASE 7 LARGE SUBUNIT"/>
    <property type="match status" value="1"/>
</dbReference>
<feature type="region of interest" description="Disordered" evidence="7">
    <location>
        <begin position="474"/>
        <end position="494"/>
    </location>
</feature>
<evidence type="ECO:0000256" key="5">
    <source>
        <dbReference type="HAMAP-Rule" id="MF_00378"/>
    </source>
</evidence>
<evidence type="ECO:0000256" key="1">
    <source>
        <dbReference type="ARBA" id="ARBA00022490"/>
    </source>
</evidence>
<comment type="function">
    <text evidence="5">Bidirectionally degrades single-stranded DNA into large acid-insoluble oligonucleotides, which are then degraded further into small acid-soluble oligonucleotides.</text>
</comment>
<dbReference type="InterPro" id="IPR003753">
    <property type="entry name" value="Exonuc_VII_L"/>
</dbReference>
<name>A0LI54_SYNFM</name>
<dbReference type="STRING" id="335543.Sfum_1415"/>
<keyword evidence="2 5" id="KW-0540">Nuclease</keyword>
<dbReference type="Pfam" id="PF13742">
    <property type="entry name" value="tRNA_anti_2"/>
    <property type="match status" value="1"/>
</dbReference>
<dbReference type="GO" id="GO:0003676">
    <property type="term" value="F:nucleic acid binding"/>
    <property type="evidence" value="ECO:0007669"/>
    <property type="project" value="InterPro"/>
</dbReference>
<feature type="domain" description="Exonuclease VII large subunit C-terminal" evidence="8">
    <location>
        <begin position="153"/>
        <end position="470"/>
    </location>
</feature>
<protein>
    <recommendedName>
        <fullName evidence="5">Exodeoxyribonuclease 7 large subunit</fullName>
        <ecNumber evidence="5">3.1.11.6</ecNumber>
    </recommendedName>
    <alternativeName>
        <fullName evidence="5">Exodeoxyribonuclease VII large subunit</fullName>
        <shortName evidence="5">Exonuclease VII large subunit</shortName>
    </alternativeName>
</protein>
<dbReference type="GO" id="GO:0009318">
    <property type="term" value="C:exodeoxyribonuclease VII complex"/>
    <property type="evidence" value="ECO:0007669"/>
    <property type="project" value="UniProtKB-UniRule"/>
</dbReference>
<comment type="subunit">
    <text evidence="5">Heterooligomer composed of large and small subunits.</text>
</comment>
<dbReference type="KEGG" id="sfu:Sfum_1415"/>
<dbReference type="Pfam" id="PF02601">
    <property type="entry name" value="Exonuc_VII_L"/>
    <property type="match status" value="1"/>
</dbReference>
<dbReference type="EC" id="3.1.11.6" evidence="5"/>
<comment type="subcellular location">
    <subcellularLocation>
        <location evidence="5 6">Cytoplasm</location>
    </subcellularLocation>
</comment>
<dbReference type="AlphaFoldDB" id="A0LI54"/>
<evidence type="ECO:0000259" key="9">
    <source>
        <dbReference type="Pfam" id="PF13742"/>
    </source>
</evidence>
<organism evidence="10 11">
    <name type="scientific">Syntrophobacter fumaroxidans (strain DSM 10017 / MPOB)</name>
    <dbReference type="NCBI Taxonomy" id="335543"/>
    <lineage>
        <taxon>Bacteria</taxon>
        <taxon>Pseudomonadati</taxon>
        <taxon>Thermodesulfobacteriota</taxon>
        <taxon>Syntrophobacteria</taxon>
        <taxon>Syntrophobacterales</taxon>
        <taxon>Syntrophobacteraceae</taxon>
        <taxon>Syntrophobacter</taxon>
    </lineage>
</organism>
<sequence>MSPGPRRSRRTRPGDDPVPELAKKMRNAPFEQDSNIYTVGRLNAEIKAVLESGFPLVWVMGEISNFRVPASGHFYFTLKDENSQIRAVFFRPHNRHLRFHPESGMQVLCQARVGVYEPRGEYQLIVEVMEPQGIGALQLAFEQLKKKLAAEGLFDPARKTPLPVCPQRIAIVTSPTGAAVRDMLKVFQRSPYPLSVTLLPALVQGQGAAREIAAAIAAADQLADRFGWDLLIVGRGGGSIEDLWPFNEEVVARALWACSLPTVSAVGHEIDFTISDLVADARMPTPTAAAEWVVTRLDRIHRDLRQVDERLTRMAVRTVQTARMQFGYVRDRLPDPGRRLEDLRLYLDDRMERLMMGLARRIEQLRAVYGRLEEKLQAVHPARIIDGYRAALEQGTKELLLAHKRQLAQNRLRLEATAARLENLSPLSVLSRGYSITYRLPMKKVVVHSDDVGAGDRVLVRLSRGSLDCTVNEARDDEMPGAGAVSRRDGQRNP</sequence>
<feature type="compositionally biased region" description="Basic residues" evidence="7">
    <location>
        <begin position="1"/>
        <end position="11"/>
    </location>
</feature>
<evidence type="ECO:0000256" key="7">
    <source>
        <dbReference type="SAM" id="MobiDB-lite"/>
    </source>
</evidence>
<comment type="catalytic activity">
    <reaction evidence="5 6">
        <text>Exonucleolytic cleavage in either 5'- to 3'- or 3'- to 5'-direction to yield nucleoside 5'-phosphates.</text>
        <dbReference type="EC" id="3.1.11.6"/>
    </reaction>
</comment>
<comment type="similarity">
    <text evidence="5 6">Belongs to the XseA family.</text>
</comment>
<evidence type="ECO:0000256" key="4">
    <source>
        <dbReference type="ARBA" id="ARBA00022839"/>
    </source>
</evidence>
<dbReference type="NCBIfam" id="TIGR00237">
    <property type="entry name" value="xseA"/>
    <property type="match status" value="1"/>
</dbReference>
<keyword evidence="1 5" id="KW-0963">Cytoplasm</keyword>
<dbReference type="HAMAP" id="MF_00378">
    <property type="entry name" value="Exonuc_7_L"/>
    <property type="match status" value="1"/>
</dbReference>
<feature type="region of interest" description="Disordered" evidence="7">
    <location>
        <begin position="1"/>
        <end position="21"/>
    </location>
</feature>
<dbReference type="PANTHER" id="PTHR30008">
    <property type="entry name" value="EXODEOXYRIBONUCLEASE 7 LARGE SUBUNIT"/>
    <property type="match status" value="1"/>
</dbReference>
<evidence type="ECO:0000256" key="2">
    <source>
        <dbReference type="ARBA" id="ARBA00022722"/>
    </source>
</evidence>
<keyword evidence="4 5" id="KW-0269">Exonuclease</keyword>
<keyword evidence="3 5" id="KW-0378">Hydrolase</keyword>
<dbReference type="CDD" id="cd04489">
    <property type="entry name" value="ExoVII_LU_OBF"/>
    <property type="match status" value="1"/>
</dbReference>
<evidence type="ECO:0000259" key="8">
    <source>
        <dbReference type="Pfam" id="PF02601"/>
    </source>
</evidence>
<dbReference type="InterPro" id="IPR025824">
    <property type="entry name" value="OB-fold_nuc-bd_dom"/>
</dbReference>
<dbReference type="GO" id="GO:0006308">
    <property type="term" value="P:DNA catabolic process"/>
    <property type="evidence" value="ECO:0007669"/>
    <property type="project" value="UniProtKB-UniRule"/>
</dbReference>
<dbReference type="eggNOG" id="COG1570">
    <property type="taxonomic scope" value="Bacteria"/>
</dbReference>
<gene>
    <name evidence="5" type="primary">xseA</name>
    <name evidence="10" type="ordered locus">Sfum_1415</name>
</gene>